<name>A0A6C0BDK9_9ZZZZ</name>
<organism evidence="3">
    <name type="scientific">viral metagenome</name>
    <dbReference type="NCBI Taxonomy" id="1070528"/>
    <lineage>
        <taxon>unclassified sequences</taxon>
        <taxon>metagenomes</taxon>
        <taxon>organismal metagenomes</taxon>
    </lineage>
</organism>
<protein>
    <recommendedName>
        <fullName evidence="2">Minor capsid protein P9 transmembrane helices domain-containing protein</fullName>
    </recommendedName>
</protein>
<evidence type="ECO:0000313" key="3">
    <source>
        <dbReference type="EMBL" id="QHS90375.1"/>
    </source>
</evidence>
<dbReference type="AlphaFoldDB" id="A0A6C0BDK9"/>
<keyword evidence="1" id="KW-0812">Transmembrane</keyword>
<sequence>MFKKRYTFWLDDINVLKKYDELLPTNKMTFVEQLNALTRLCILIIIILCVFGKTDLLSLPITVIILIIVIYYIFESDSNGKKKELDRIIPKSNYSLPEIREYENATRIMPTVDNPFMNPTIENFNTENKHINPISYDDIDKDELKIDEKINKAFNVNLYKNIEDVFDNKNSQRQFFTVARNIPNDQEAFAKWCYNFPDTCKVDQSRCLRYQDYRWPDGQSINTNA</sequence>
<accession>A0A6C0BDK9</accession>
<keyword evidence="1" id="KW-0472">Membrane</keyword>
<dbReference type="EMBL" id="MN739133">
    <property type="protein sequence ID" value="QHS90375.1"/>
    <property type="molecule type" value="Genomic_DNA"/>
</dbReference>
<feature type="transmembrane region" description="Helical" evidence="1">
    <location>
        <begin position="57"/>
        <end position="74"/>
    </location>
</feature>
<reference evidence="3" key="1">
    <citation type="journal article" date="2020" name="Nature">
        <title>Giant virus diversity and host interactions through global metagenomics.</title>
        <authorList>
            <person name="Schulz F."/>
            <person name="Roux S."/>
            <person name="Paez-Espino D."/>
            <person name="Jungbluth S."/>
            <person name="Walsh D.A."/>
            <person name="Denef V.J."/>
            <person name="McMahon K.D."/>
            <person name="Konstantinidis K.T."/>
            <person name="Eloe-Fadrosh E.A."/>
            <person name="Kyrpides N.C."/>
            <person name="Woyke T."/>
        </authorList>
    </citation>
    <scope>NUCLEOTIDE SEQUENCE</scope>
    <source>
        <strain evidence="3">GVMAG-M-3300010160-60</strain>
    </source>
</reference>
<evidence type="ECO:0000259" key="2">
    <source>
        <dbReference type="Pfam" id="PF19066"/>
    </source>
</evidence>
<evidence type="ECO:0000256" key="1">
    <source>
        <dbReference type="SAM" id="Phobius"/>
    </source>
</evidence>
<proteinExistence type="predicted"/>
<feature type="transmembrane region" description="Helical" evidence="1">
    <location>
        <begin position="34"/>
        <end position="51"/>
    </location>
</feature>
<keyword evidence="1" id="KW-1133">Transmembrane helix</keyword>
<feature type="domain" description="Minor capsid protein P9 transmembrane helices" evidence="2">
    <location>
        <begin position="8"/>
        <end position="72"/>
    </location>
</feature>
<dbReference type="InterPro" id="IPR043915">
    <property type="entry name" value="P9_TM"/>
</dbReference>
<dbReference type="Pfam" id="PF19066">
    <property type="entry name" value="P9_TM"/>
    <property type="match status" value="1"/>
</dbReference>